<feature type="region of interest" description="Disordered" evidence="7">
    <location>
        <begin position="534"/>
        <end position="562"/>
    </location>
</feature>
<dbReference type="InterPro" id="IPR051309">
    <property type="entry name" value="ABCF_ATPase"/>
</dbReference>
<dbReference type="AlphaFoldDB" id="A0A927FDE3"/>
<dbReference type="Pfam" id="PF12848">
    <property type="entry name" value="ABC_tran_Xtn"/>
    <property type="match status" value="1"/>
</dbReference>
<dbReference type="PANTHER" id="PTHR42855">
    <property type="entry name" value="ABC TRANSPORTER ATP-BINDING SUBUNIT"/>
    <property type="match status" value="1"/>
</dbReference>
<dbReference type="Proteomes" id="UP000622317">
    <property type="component" value="Unassembled WGS sequence"/>
</dbReference>
<evidence type="ECO:0000256" key="2">
    <source>
        <dbReference type="ARBA" id="ARBA00022741"/>
    </source>
</evidence>
<proteinExistence type="inferred from homology"/>
<sequence>MITLRNICLQYGERYLFRDATATIGAKDRIGLVGANGAGKTTLLKLIAGVEAYDSGGIDKANYVSIGYLPQDGIAAHGKTLFDEVHTAFSNVIELKQKIDAANIRLNELDTASEEYAETLELLGEMELQLEDLDVARIPSRIESILLGLGFKSTDMHRMTDEFSGGWQMRIALAKLLLAQPSLLLLDEPTNHLDVESQAWLEDFLRRYHGSLLMVSHDRAFLDSLITRTFEVYQGALTVYTGNYSKYETQSVERRAQLEKAYAKQQRELAKTQQFIDRFRAKATKARQVQSRIKALEKVDRIEIEQEADQVAFSFPEPPRSGQNVIEVKNLRKCYGDLEVIHSANIRIERGDRIAVVGVNGAGKTTLAKILAGVEPFQSGERIVGGNTSISYFAQHQADELDPELDIFETIERVAEVGNNTSLRTILGSFLFQGDDVFKKVKVLSGGERNRVALAKMLVQPANFLILDEPTNHLDIRSQDVLRGALDEFPGTFLIVSHNRDFLDSIVTKVLEVRKDGLSLHPGNVSDYLTRLASRSAPSREATTRPQKPAPQTPSTNTQNPKELRRLKAQKQAQLKPLTDKLKKVEALIAELESQQSEYENLMADPDFYKDANKSQKVLTTYDSNKSKVETAYEEWSDLTDQIAAAE</sequence>
<comment type="caution">
    <text evidence="9">The sequence shown here is derived from an EMBL/GenBank/DDBJ whole genome shotgun (WGS) entry which is preliminary data.</text>
</comment>
<dbReference type="InterPro" id="IPR032524">
    <property type="entry name" value="ABC_tran_C"/>
</dbReference>
<dbReference type="EMBL" id="JACYFG010000051">
    <property type="protein sequence ID" value="MBD5781731.1"/>
    <property type="molecule type" value="Genomic_DNA"/>
</dbReference>
<dbReference type="FunFam" id="3.40.50.300:FF:000309">
    <property type="entry name" value="ABC transporter ATP-binding protein"/>
    <property type="match status" value="1"/>
</dbReference>
<organism evidence="9 10">
    <name type="scientific">Pelagicoccus enzymogenes</name>
    <dbReference type="NCBI Taxonomy" id="2773457"/>
    <lineage>
        <taxon>Bacteria</taxon>
        <taxon>Pseudomonadati</taxon>
        <taxon>Verrucomicrobiota</taxon>
        <taxon>Opitutia</taxon>
        <taxon>Puniceicoccales</taxon>
        <taxon>Pelagicoccaceae</taxon>
        <taxon>Pelagicoccus</taxon>
    </lineage>
</organism>
<evidence type="ECO:0000313" key="10">
    <source>
        <dbReference type="Proteomes" id="UP000622317"/>
    </source>
</evidence>
<keyword evidence="6" id="KW-0175">Coiled coil</keyword>
<dbReference type="InterPro" id="IPR003593">
    <property type="entry name" value="AAA+_ATPase"/>
</dbReference>
<evidence type="ECO:0000256" key="5">
    <source>
        <dbReference type="ARBA" id="ARBA00061478"/>
    </source>
</evidence>
<evidence type="ECO:0000259" key="8">
    <source>
        <dbReference type="PROSITE" id="PS50893"/>
    </source>
</evidence>
<dbReference type="PROSITE" id="PS50893">
    <property type="entry name" value="ABC_TRANSPORTER_2"/>
    <property type="match status" value="2"/>
</dbReference>
<gene>
    <name evidence="9" type="ORF">IEN85_19680</name>
</gene>
<name>A0A927FDE3_9BACT</name>
<dbReference type="FunFam" id="3.40.50.300:FF:000011">
    <property type="entry name" value="Putative ABC transporter ATP-binding component"/>
    <property type="match status" value="1"/>
</dbReference>
<dbReference type="SUPFAM" id="SSF52540">
    <property type="entry name" value="P-loop containing nucleoside triphosphate hydrolases"/>
    <property type="match status" value="2"/>
</dbReference>
<dbReference type="Gene3D" id="1.10.287.380">
    <property type="entry name" value="Valyl-tRNA synthetase, C-terminal domain"/>
    <property type="match status" value="1"/>
</dbReference>
<evidence type="ECO:0000256" key="6">
    <source>
        <dbReference type="SAM" id="Coils"/>
    </source>
</evidence>
<dbReference type="GO" id="GO:0003677">
    <property type="term" value="F:DNA binding"/>
    <property type="evidence" value="ECO:0007669"/>
    <property type="project" value="InterPro"/>
</dbReference>
<evidence type="ECO:0000313" key="9">
    <source>
        <dbReference type="EMBL" id="MBD5781731.1"/>
    </source>
</evidence>
<dbReference type="RefSeq" id="WP_191618813.1">
    <property type="nucleotide sequence ID" value="NZ_JACYFG010000051.1"/>
</dbReference>
<feature type="domain" description="ABC transporter" evidence="8">
    <location>
        <begin position="326"/>
        <end position="541"/>
    </location>
</feature>
<dbReference type="CDD" id="cd03221">
    <property type="entry name" value="ABCF_EF-3"/>
    <property type="match status" value="2"/>
</dbReference>
<dbReference type="Pfam" id="PF00005">
    <property type="entry name" value="ABC_tran"/>
    <property type="match status" value="2"/>
</dbReference>
<protein>
    <submittedName>
        <fullName evidence="9">ABC-F family ATP-binding cassette domain-containing protein</fullName>
    </submittedName>
</protein>
<dbReference type="SMART" id="SM00382">
    <property type="entry name" value="AAA"/>
    <property type="match status" value="2"/>
</dbReference>
<evidence type="ECO:0000256" key="3">
    <source>
        <dbReference type="ARBA" id="ARBA00022840"/>
    </source>
</evidence>
<dbReference type="Gene3D" id="3.40.50.300">
    <property type="entry name" value="P-loop containing nucleotide triphosphate hydrolases"/>
    <property type="match status" value="2"/>
</dbReference>
<feature type="coiled-coil region" evidence="6">
    <location>
        <begin position="575"/>
        <end position="605"/>
    </location>
</feature>
<dbReference type="InterPro" id="IPR003439">
    <property type="entry name" value="ABC_transporter-like_ATP-bd"/>
</dbReference>
<keyword evidence="1" id="KW-0677">Repeat</keyword>
<dbReference type="InterPro" id="IPR032781">
    <property type="entry name" value="ABC_tran_Xtn"/>
</dbReference>
<dbReference type="InterPro" id="IPR037118">
    <property type="entry name" value="Val-tRNA_synth_C_sf"/>
</dbReference>
<reference evidence="9" key="1">
    <citation type="submission" date="2020-09" db="EMBL/GenBank/DDBJ databases">
        <title>Pelagicoccus enzymogenes sp. nov. with an EPS production, isolated from marine sediment.</title>
        <authorList>
            <person name="Feng X."/>
        </authorList>
    </citation>
    <scope>NUCLEOTIDE SEQUENCE</scope>
    <source>
        <strain evidence="9">NFK12</strain>
    </source>
</reference>
<dbReference type="PROSITE" id="PS00211">
    <property type="entry name" value="ABC_TRANSPORTER_1"/>
    <property type="match status" value="2"/>
</dbReference>
<dbReference type="GO" id="GO:0016887">
    <property type="term" value="F:ATP hydrolysis activity"/>
    <property type="evidence" value="ECO:0007669"/>
    <property type="project" value="InterPro"/>
</dbReference>
<comment type="catalytic activity">
    <reaction evidence="4">
        <text>ATP + H2O = ADP + phosphate + H(+)</text>
        <dbReference type="Rhea" id="RHEA:13065"/>
        <dbReference type="ChEBI" id="CHEBI:15377"/>
        <dbReference type="ChEBI" id="CHEBI:15378"/>
        <dbReference type="ChEBI" id="CHEBI:30616"/>
        <dbReference type="ChEBI" id="CHEBI:43474"/>
        <dbReference type="ChEBI" id="CHEBI:456216"/>
    </reaction>
</comment>
<evidence type="ECO:0000256" key="1">
    <source>
        <dbReference type="ARBA" id="ARBA00022737"/>
    </source>
</evidence>
<dbReference type="PANTHER" id="PTHR42855:SF2">
    <property type="entry name" value="DRUG RESISTANCE ABC TRANSPORTER,ATP-BINDING PROTEIN"/>
    <property type="match status" value="1"/>
</dbReference>
<dbReference type="InterPro" id="IPR027417">
    <property type="entry name" value="P-loop_NTPase"/>
</dbReference>
<evidence type="ECO:0000256" key="7">
    <source>
        <dbReference type="SAM" id="MobiDB-lite"/>
    </source>
</evidence>
<dbReference type="InterPro" id="IPR017871">
    <property type="entry name" value="ABC_transporter-like_CS"/>
</dbReference>
<dbReference type="GO" id="GO:0005524">
    <property type="term" value="F:ATP binding"/>
    <property type="evidence" value="ECO:0007669"/>
    <property type="project" value="UniProtKB-KW"/>
</dbReference>
<feature type="coiled-coil region" evidence="6">
    <location>
        <begin position="92"/>
        <end position="129"/>
    </location>
</feature>
<evidence type="ECO:0000256" key="4">
    <source>
        <dbReference type="ARBA" id="ARBA00049360"/>
    </source>
</evidence>
<comment type="similarity">
    <text evidence="5">Belongs to the ABC transporter superfamily. ABCF family. Uup subfamily.</text>
</comment>
<dbReference type="Pfam" id="PF16326">
    <property type="entry name" value="ABC_tran_CTD"/>
    <property type="match status" value="1"/>
</dbReference>
<keyword evidence="10" id="KW-1185">Reference proteome</keyword>
<keyword evidence="2" id="KW-0547">Nucleotide-binding</keyword>
<feature type="domain" description="ABC transporter" evidence="8">
    <location>
        <begin position="2"/>
        <end position="259"/>
    </location>
</feature>
<keyword evidence="3 9" id="KW-0067">ATP-binding</keyword>
<accession>A0A927FDE3</accession>